<comment type="caution">
    <text evidence="1">The sequence shown here is derived from an EMBL/GenBank/DDBJ whole genome shotgun (WGS) entry which is preliminary data.</text>
</comment>
<keyword evidence="2" id="KW-1185">Reference proteome</keyword>
<evidence type="ECO:0000313" key="2">
    <source>
        <dbReference type="Proteomes" id="UP000324376"/>
    </source>
</evidence>
<proteinExistence type="predicted"/>
<gene>
    <name evidence="1" type="ORF">BD809_10718</name>
</gene>
<dbReference type="OrthoDB" id="1117699at2"/>
<protein>
    <submittedName>
        <fullName evidence="1">Uncharacterized protein</fullName>
    </submittedName>
</protein>
<dbReference type="Proteomes" id="UP000324376">
    <property type="component" value="Unassembled WGS sequence"/>
</dbReference>
<reference evidence="1 2" key="1">
    <citation type="submission" date="2019-07" db="EMBL/GenBank/DDBJ databases">
        <title>Genomic Encyclopedia of Archaeal and Bacterial Type Strains, Phase II (KMG-II): from individual species to whole genera.</title>
        <authorList>
            <person name="Goeker M."/>
        </authorList>
    </citation>
    <scope>NUCLEOTIDE SEQUENCE [LARGE SCALE GENOMIC DNA]</scope>
    <source>
        <strain evidence="1 2">DSM 17527</strain>
    </source>
</reference>
<name>A0A5S5BYM0_9FLAO</name>
<dbReference type="AlphaFoldDB" id="A0A5S5BYM0"/>
<dbReference type="RefSeq" id="WP_148783021.1">
    <property type="nucleotide sequence ID" value="NZ_VNHU01000007.1"/>
</dbReference>
<evidence type="ECO:0000313" key="1">
    <source>
        <dbReference type="EMBL" id="TYP72134.1"/>
    </source>
</evidence>
<accession>A0A5S5BYM0</accession>
<organism evidence="1 2">
    <name type="scientific">Aquimarina intermedia</name>
    <dbReference type="NCBI Taxonomy" id="350814"/>
    <lineage>
        <taxon>Bacteria</taxon>
        <taxon>Pseudomonadati</taxon>
        <taxon>Bacteroidota</taxon>
        <taxon>Flavobacteriia</taxon>
        <taxon>Flavobacteriales</taxon>
        <taxon>Flavobacteriaceae</taxon>
        <taxon>Aquimarina</taxon>
    </lineage>
</organism>
<sequence>MQNKLVLLIILSTTLLSAQDKPSVFKKNPFKQVTLHFRNGDTLKGIAKLNNFNKIIFKENVDDKKQIYDHKKIRGVTIYMDTVIRNFEYKIIREKTIRGKADIRYNLLEPVMQGKVSIYINDYEAKKGNLLGKNIGYTNYDTVHSFYIGKGTSDVVAPLGKVVSASHWLNFGQGTTVRSSNAFLKSFNLKFFYSNSVYTISDLDINPNSKYFKKIAKQYFKDCPELIFKIESGFFDKNGLVSVLNYYNKSCEN</sequence>
<dbReference type="EMBL" id="VNHU01000007">
    <property type="protein sequence ID" value="TYP72134.1"/>
    <property type="molecule type" value="Genomic_DNA"/>
</dbReference>